<evidence type="ECO:0000256" key="1">
    <source>
        <dbReference type="ARBA" id="ARBA00023015"/>
    </source>
</evidence>
<evidence type="ECO:0000259" key="4">
    <source>
        <dbReference type="PROSITE" id="PS01124"/>
    </source>
</evidence>
<gene>
    <name evidence="6" type="ORF">HQN85_07795</name>
</gene>
<dbReference type="SUPFAM" id="SSF46689">
    <property type="entry name" value="Homeodomain-like"/>
    <property type="match status" value="1"/>
</dbReference>
<dbReference type="InterPro" id="IPR000014">
    <property type="entry name" value="PAS"/>
</dbReference>
<dbReference type="RefSeq" id="WP_173270945.1">
    <property type="nucleotide sequence ID" value="NZ_JABMKV010000002.1"/>
</dbReference>
<evidence type="ECO:0000313" key="7">
    <source>
        <dbReference type="Proteomes" id="UP000762110"/>
    </source>
</evidence>
<dbReference type="CDD" id="cd00130">
    <property type="entry name" value="PAS"/>
    <property type="match status" value="1"/>
</dbReference>
<dbReference type="PANTHER" id="PTHR43280:SF28">
    <property type="entry name" value="HTH-TYPE TRANSCRIPTIONAL ACTIVATOR RHAS"/>
    <property type="match status" value="1"/>
</dbReference>
<protein>
    <submittedName>
        <fullName evidence="6">PAS domain S-box protein</fullName>
    </submittedName>
</protein>
<sequence>MEKLNSNTVFDLEYFFEITPDLLCITGFDGYFKKINPAVSKTLGYTEEELFSEPIISLIHPEDREITSQRVFRLTKGDSLLNFENRYVTKNGATIWLSWTSVPIMRDSLIFAIAKNITYRKQLEEYDRISSILEMINEDHHKRFKVDHKSTTSTKLSQLHIGHLKSNNEEPSQSDQFWLNSFETAVRKYVGKPDLNLNLISGELALSQRQLFRRVDSILGITPNKLVRVIRLQLAWEAIASGKYRTIKEISNIAGYSSRSHFSKLFKEVYGIQVSELL</sequence>
<dbReference type="PANTHER" id="PTHR43280">
    <property type="entry name" value="ARAC-FAMILY TRANSCRIPTIONAL REGULATOR"/>
    <property type="match status" value="1"/>
</dbReference>
<dbReference type="PROSITE" id="PS01124">
    <property type="entry name" value="HTH_ARAC_FAMILY_2"/>
    <property type="match status" value="1"/>
</dbReference>
<dbReference type="InterPro" id="IPR018060">
    <property type="entry name" value="HTH_AraC"/>
</dbReference>
<dbReference type="InterPro" id="IPR035965">
    <property type="entry name" value="PAS-like_dom_sf"/>
</dbReference>
<comment type="caution">
    <text evidence="6">The sequence shown here is derived from an EMBL/GenBank/DDBJ whole genome shotgun (WGS) entry which is preliminary data.</text>
</comment>
<dbReference type="SMART" id="SM00342">
    <property type="entry name" value="HTH_ARAC"/>
    <property type="match status" value="1"/>
</dbReference>
<accession>A0ABX2DC18</accession>
<reference evidence="6 7" key="1">
    <citation type="submission" date="2020-05" db="EMBL/GenBank/DDBJ databases">
        <title>Description of Pedobacter foliorum sp. nov.</title>
        <authorList>
            <person name="Qi S."/>
            <person name="Carlier A."/>
            <person name="Cnockaert M."/>
            <person name="Vandamme P."/>
        </authorList>
    </citation>
    <scope>NUCLEOTIDE SEQUENCE [LARGE SCALE GENOMIC DNA]</scope>
    <source>
        <strain evidence="6 7">LMG 31300</strain>
    </source>
</reference>
<dbReference type="SUPFAM" id="SSF55785">
    <property type="entry name" value="PYP-like sensor domain (PAS domain)"/>
    <property type="match status" value="1"/>
</dbReference>
<organism evidence="6 7">
    <name type="scientific">Pedobacter boryungensis</name>
    <dbReference type="NCBI Taxonomy" id="869962"/>
    <lineage>
        <taxon>Bacteria</taxon>
        <taxon>Pseudomonadati</taxon>
        <taxon>Bacteroidota</taxon>
        <taxon>Sphingobacteriia</taxon>
        <taxon>Sphingobacteriales</taxon>
        <taxon>Sphingobacteriaceae</taxon>
        <taxon>Pedobacter</taxon>
    </lineage>
</organism>
<keyword evidence="2" id="KW-0238">DNA-binding</keyword>
<keyword evidence="7" id="KW-1185">Reference proteome</keyword>
<dbReference type="PROSITE" id="PS50112">
    <property type="entry name" value="PAS"/>
    <property type="match status" value="1"/>
</dbReference>
<proteinExistence type="predicted"/>
<dbReference type="NCBIfam" id="TIGR00229">
    <property type="entry name" value="sensory_box"/>
    <property type="match status" value="1"/>
</dbReference>
<dbReference type="InterPro" id="IPR013655">
    <property type="entry name" value="PAS_fold_3"/>
</dbReference>
<evidence type="ECO:0000256" key="2">
    <source>
        <dbReference type="ARBA" id="ARBA00023125"/>
    </source>
</evidence>
<dbReference type="InterPro" id="IPR009057">
    <property type="entry name" value="Homeodomain-like_sf"/>
</dbReference>
<evidence type="ECO:0000256" key="3">
    <source>
        <dbReference type="ARBA" id="ARBA00023163"/>
    </source>
</evidence>
<keyword evidence="1" id="KW-0805">Transcription regulation</keyword>
<keyword evidence="3" id="KW-0804">Transcription</keyword>
<evidence type="ECO:0000259" key="5">
    <source>
        <dbReference type="PROSITE" id="PS50112"/>
    </source>
</evidence>
<feature type="domain" description="PAS" evidence="5">
    <location>
        <begin position="8"/>
        <end position="78"/>
    </location>
</feature>
<dbReference type="Pfam" id="PF08447">
    <property type="entry name" value="PAS_3"/>
    <property type="match status" value="1"/>
</dbReference>
<dbReference type="Proteomes" id="UP000762110">
    <property type="component" value="Unassembled WGS sequence"/>
</dbReference>
<name>A0ABX2DC18_9SPHI</name>
<dbReference type="Pfam" id="PF12833">
    <property type="entry name" value="HTH_18"/>
    <property type="match status" value="1"/>
</dbReference>
<evidence type="ECO:0000313" key="6">
    <source>
        <dbReference type="EMBL" id="NQX31623.1"/>
    </source>
</evidence>
<dbReference type="Gene3D" id="3.30.450.20">
    <property type="entry name" value="PAS domain"/>
    <property type="match status" value="1"/>
</dbReference>
<feature type="domain" description="HTH araC/xylS-type" evidence="4">
    <location>
        <begin position="180"/>
        <end position="278"/>
    </location>
</feature>
<dbReference type="Gene3D" id="1.10.10.60">
    <property type="entry name" value="Homeodomain-like"/>
    <property type="match status" value="1"/>
</dbReference>
<dbReference type="EMBL" id="JABMKV010000002">
    <property type="protein sequence ID" value="NQX31623.1"/>
    <property type="molecule type" value="Genomic_DNA"/>
</dbReference>
<dbReference type="SMART" id="SM00091">
    <property type="entry name" value="PAS"/>
    <property type="match status" value="1"/>
</dbReference>